<feature type="binding site" evidence="7">
    <location>
        <begin position="111"/>
        <end position="112"/>
    </location>
    <ligand>
        <name>substrate</name>
    </ligand>
</feature>
<dbReference type="HAMAP" id="MF_01224_B">
    <property type="entry name" value="MoaC_B"/>
    <property type="match status" value="1"/>
</dbReference>
<comment type="subunit">
    <text evidence="7">Homohexamer; trimer of dimers.</text>
</comment>
<dbReference type="InterPro" id="IPR050105">
    <property type="entry name" value="MoCo_biosynth_MoaA/MoaC"/>
</dbReference>
<dbReference type="InterPro" id="IPR002820">
    <property type="entry name" value="Mopterin_CF_biosynth-C_dom"/>
</dbReference>
<dbReference type="AlphaFoldDB" id="A0A097EE59"/>
<accession>A0A097EE59</accession>
<name>A0A097EE59_9SPHN</name>
<comment type="function">
    <text evidence="6 7">Catalyzes the conversion of (8S)-3',8-cyclo-7,8-dihydroguanosine 5'-triphosphate to cyclic pyranopterin monophosphate (cPMP).</text>
</comment>
<evidence type="ECO:0000313" key="9">
    <source>
        <dbReference type="EMBL" id="AIT05849.1"/>
    </source>
</evidence>
<sequence>MSGLTHLDADGAAHMVDVGDKAVTSRRAVATGHIAVAADALAAIRDGAAKKGDVLAVARVAGIMAAKKTAELIPLCHPLPLTRVTLDLVLDDTGITATALAATDGKTGVEMEALTTVSVALLTIYDMAKAMDRGMMITGIRLLEKAGGKSGDWRA</sequence>
<dbReference type="HOGENOM" id="CLU_074693_1_1_5"/>
<reference evidence="9 10" key="1">
    <citation type="submission" date="2014-09" db="EMBL/GenBank/DDBJ databases">
        <title>Using Illumina technology Improving SMRT sequencing Genome Assembly by RASTools.</title>
        <authorList>
            <person name="Zhou Y."/>
            <person name="Ma T."/>
            <person name="Liu T."/>
        </authorList>
    </citation>
    <scope>NUCLEOTIDE SEQUENCE [LARGE SCALE GENOMIC DNA]</scope>
    <source>
        <strain evidence="9 10">ATCC 55669</strain>
    </source>
</reference>
<dbReference type="Proteomes" id="UP000033200">
    <property type="component" value="Chromosome"/>
</dbReference>
<evidence type="ECO:0000256" key="4">
    <source>
        <dbReference type="ARBA" id="ARBA00023150"/>
    </source>
</evidence>
<comment type="catalytic activity">
    <reaction evidence="1 7">
        <text>(8S)-3',8-cyclo-7,8-dihydroguanosine 5'-triphosphate = cyclic pyranopterin phosphate + diphosphate</text>
        <dbReference type="Rhea" id="RHEA:49580"/>
        <dbReference type="ChEBI" id="CHEBI:33019"/>
        <dbReference type="ChEBI" id="CHEBI:59648"/>
        <dbReference type="ChEBI" id="CHEBI:131766"/>
        <dbReference type="EC" id="4.6.1.17"/>
    </reaction>
</comment>
<dbReference type="PANTHER" id="PTHR22960:SF0">
    <property type="entry name" value="MOLYBDENUM COFACTOR BIOSYNTHESIS PROTEIN 1"/>
    <property type="match status" value="1"/>
</dbReference>
<comment type="similarity">
    <text evidence="7">Belongs to the MoaC family.</text>
</comment>
<dbReference type="Pfam" id="PF01967">
    <property type="entry name" value="MoaC"/>
    <property type="match status" value="1"/>
</dbReference>
<dbReference type="InterPro" id="IPR047594">
    <property type="entry name" value="MoaC_bact/euk"/>
</dbReference>
<evidence type="ECO:0000313" key="10">
    <source>
        <dbReference type="Proteomes" id="UP000033200"/>
    </source>
</evidence>
<dbReference type="EMBL" id="CP009571">
    <property type="protein sequence ID" value="AIT05849.1"/>
    <property type="molecule type" value="Genomic_DNA"/>
</dbReference>
<feature type="active site" evidence="7">
    <location>
        <position position="126"/>
    </location>
</feature>
<dbReference type="SUPFAM" id="SSF55040">
    <property type="entry name" value="Molybdenum cofactor biosynthesis protein C, MoaC"/>
    <property type="match status" value="1"/>
</dbReference>
<dbReference type="EC" id="4.6.1.17" evidence="3 7"/>
<evidence type="ECO:0000256" key="6">
    <source>
        <dbReference type="ARBA" id="ARBA00055087"/>
    </source>
</evidence>
<feature type="binding site" evidence="7">
    <location>
        <begin position="75"/>
        <end position="77"/>
    </location>
    <ligand>
        <name>substrate</name>
    </ligand>
</feature>
<dbReference type="KEGG" id="stax:MC45_04885"/>
<protein>
    <recommendedName>
        <fullName evidence="3 7">Cyclic pyranopterin monophosphate synthase</fullName>
        <ecNumber evidence="3 7">4.6.1.17</ecNumber>
    </recommendedName>
    <alternativeName>
        <fullName evidence="7">Molybdenum cofactor biosynthesis protein C</fullName>
    </alternativeName>
</protein>
<dbReference type="GO" id="GO:0061798">
    <property type="term" value="F:GTP 3',8'-cyclase activity"/>
    <property type="evidence" value="ECO:0007669"/>
    <property type="project" value="TreeGrafter"/>
</dbReference>
<dbReference type="InterPro" id="IPR036522">
    <property type="entry name" value="MoaC_sf"/>
</dbReference>
<dbReference type="STRING" id="1549858.MC45_04885"/>
<evidence type="ECO:0000256" key="1">
    <source>
        <dbReference type="ARBA" id="ARBA00001637"/>
    </source>
</evidence>
<proteinExistence type="inferred from homology"/>
<feature type="domain" description="Molybdopterin cofactor biosynthesis C (MoaC)" evidence="8">
    <location>
        <begin position="15"/>
        <end position="148"/>
    </location>
</feature>
<dbReference type="InterPro" id="IPR023045">
    <property type="entry name" value="MoaC"/>
</dbReference>
<dbReference type="RefSeq" id="WP_038660240.1">
    <property type="nucleotide sequence ID" value="NZ_CP009571.1"/>
</dbReference>
<dbReference type="eggNOG" id="COG0315">
    <property type="taxonomic scope" value="Bacteria"/>
</dbReference>
<evidence type="ECO:0000256" key="7">
    <source>
        <dbReference type="HAMAP-Rule" id="MF_01224"/>
    </source>
</evidence>
<dbReference type="GO" id="GO:0006777">
    <property type="term" value="P:Mo-molybdopterin cofactor biosynthetic process"/>
    <property type="evidence" value="ECO:0007669"/>
    <property type="project" value="UniProtKB-UniRule"/>
</dbReference>
<keyword evidence="5 7" id="KW-0456">Lyase</keyword>
<comment type="pathway">
    <text evidence="2 7">Cofactor biosynthesis; molybdopterin biosynthesis.</text>
</comment>
<dbReference type="PANTHER" id="PTHR22960">
    <property type="entry name" value="MOLYBDOPTERIN COFACTOR SYNTHESIS PROTEIN A"/>
    <property type="match status" value="1"/>
</dbReference>
<dbReference type="GO" id="GO:0061799">
    <property type="term" value="F:cyclic pyranopterin monophosphate synthase activity"/>
    <property type="evidence" value="ECO:0007669"/>
    <property type="project" value="UniProtKB-UniRule"/>
</dbReference>
<evidence type="ECO:0000256" key="5">
    <source>
        <dbReference type="ARBA" id="ARBA00023239"/>
    </source>
</evidence>
<dbReference type="CDD" id="cd01420">
    <property type="entry name" value="MoaC_PE"/>
    <property type="match status" value="1"/>
</dbReference>
<organism evidence="9 10">
    <name type="scientific">Sphingomonas taxi</name>
    <dbReference type="NCBI Taxonomy" id="1549858"/>
    <lineage>
        <taxon>Bacteria</taxon>
        <taxon>Pseudomonadati</taxon>
        <taxon>Pseudomonadota</taxon>
        <taxon>Alphaproteobacteria</taxon>
        <taxon>Sphingomonadales</taxon>
        <taxon>Sphingomonadaceae</taxon>
        <taxon>Sphingomonas</taxon>
    </lineage>
</organism>
<evidence type="ECO:0000259" key="8">
    <source>
        <dbReference type="Pfam" id="PF01967"/>
    </source>
</evidence>
<gene>
    <name evidence="7 9" type="primary">moaC</name>
    <name evidence="9" type="ORF">MC45_04885</name>
</gene>
<evidence type="ECO:0000256" key="2">
    <source>
        <dbReference type="ARBA" id="ARBA00005046"/>
    </source>
</evidence>
<dbReference type="NCBIfam" id="TIGR00581">
    <property type="entry name" value="moaC"/>
    <property type="match status" value="1"/>
</dbReference>
<dbReference type="NCBIfam" id="NF006870">
    <property type="entry name" value="PRK09364.1"/>
    <property type="match status" value="1"/>
</dbReference>
<keyword evidence="4 7" id="KW-0501">Molybdenum cofactor biosynthesis</keyword>
<dbReference type="Gene3D" id="3.30.70.640">
    <property type="entry name" value="Molybdopterin cofactor biosynthesis C (MoaC) domain"/>
    <property type="match status" value="1"/>
</dbReference>
<keyword evidence="10" id="KW-1185">Reference proteome</keyword>
<dbReference type="UniPathway" id="UPA00344"/>
<evidence type="ECO:0000256" key="3">
    <source>
        <dbReference type="ARBA" id="ARBA00012575"/>
    </source>
</evidence>